<evidence type="ECO:0000256" key="1">
    <source>
        <dbReference type="ARBA" id="ARBA00022801"/>
    </source>
</evidence>
<comment type="caution">
    <text evidence="3">The sequence shown here is derived from an EMBL/GenBank/DDBJ whole genome shotgun (WGS) entry which is preliminary data.</text>
</comment>
<evidence type="ECO:0000259" key="2">
    <source>
        <dbReference type="Pfam" id="PF00857"/>
    </source>
</evidence>
<dbReference type="InterPro" id="IPR036380">
    <property type="entry name" value="Isochorismatase-like_sf"/>
</dbReference>
<dbReference type="InterPro" id="IPR050272">
    <property type="entry name" value="Isochorismatase-like_hydrls"/>
</dbReference>
<dbReference type="Gene3D" id="3.40.50.850">
    <property type="entry name" value="Isochorismatase-like"/>
    <property type="match status" value="1"/>
</dbReference>
<evidence type="ECO:0000313" key="4">
    <source>
        <dbReference type="Proteomes" id="UP001501444"/>
    </source>
</evidence>
<dbReference type="Proteomes" id="UP001501444">
    <property type="component" value="Unassembled WGS sequence"/>
</dbReference>
<accession>A0ABN3GZB6</accession>
<dbReference type="RefSeq" id="WP_344616218.1">
    <property type="nucleotide sequence ID" value="NZ_BAAARV010000062.1"/>
</dbReference>
<proteinExistence type="predicted"/>
<dbReference type="GO" id="GO:0016787">
    <property type="term" value="F:hydrolase activity"/>
    <property type="evidence" value="ECO:0007669"/>
    <property type="project" value="UniProtKB-KW"/>
</dbReference>
<dbReference type="CDD" id="cd00431">
    <property type="entry name" value="cysteine_hydrolases"/>
    <property type="match status" value="1"/>
</dbReference>
<sequence length="223" mass="23417">MALTRGVEPAGLADDRWLRPEWDRAALLTIDTQIDFIEGGASPIPGTAAVLPAVAGLAAAFRAAGRPIVHVIRLYRGEDVDLARRTLLDEGAPIVRPGSPGAELAAPIVPPGAPRLDAERLLAGGFQPLGPGEWAMWKPRWGAFHRTGLEEFLRAHDVSTVVVAGCNYPNCPRAAIVGASERDFRVVVAADAISGTDERHLAEAARLGALHAPAAVIEAAVTA</sequence>
<reference evidence="3 4" key="1">
    <citation type="journal article" date="2019" name="Int. J. Syst. Evol. Microbiol.">
        <title>The Global Catalogue of Microorganisms (GCM) 10K type strain sequencing project: providing services to taxonomists for standard genome sequencing and annotation.</title>
        <authorList>
            <consortium name="The Broad Institute Genomics Platform"/>
            <consortium name="The Broad Institute Genome Sequencing Center for Infectious Disease"/>
            <person name="Wu L."/>
            <person name="Ma J."/>
        </authorList>
    </citation>
    <scope>NUCLEOTIDE SEQUENCE [LARGE SCALE GENOMIC DNA]</scope>
    <source>
        <strain evidence="3 4">JCM 3272</strain>
    </source>
</reference>
<organism evidence="3 4">
    <name type="scientific">Dactylosporangium salmoneum</name>
    <dbReference type="NCBI Taxonomy" id="53361"/>
    <lineage>
        <taxon>Bacteria</taxon>
        <taxon>Bacillati</taxon>
        <taxon>Actinomycetota</taxon>
        <taxon>Actinomycetes</taxon>
        <taxon>Micromonosporales</taxon>
        <taxon>Micromonosporaceae</taxon>
        <taxon>Dactylosporangium</taxon>
    </lineage>
</organism>
<dbReference type="EMBL" id="BAAARV010000062">
    <property type="protein sequence ID" value="GAA2365035.1"/>
    <property type="molecule type" value="Genomic_DNA"/>
</dbReference>
<keyword evidence="4" id="KW-1185">Reference proteome</keyword>
<dbReference type="SUPFAM" id="SSF52499">
    <property type="entry name" value="Isochorismatase-like hydrolases"/>
    <property type="match status" value="1"/>
</dbReference>
<evidence type="ECO:0000313" key="3">
    <source>
        <dbReference type="EMBL" id="GAA2365035.1"/>
    </source>
</evidence>
<dbReference type="PANTHER" id="PTHR43540">
    <property type="entry name" value="PEROXYUREIDOACRYLATE/UREIDOACRYLATE AMIDOHYDROLASE-RELATED"/>
    <property type="match status" value="1"/>
</dbReference>
<dbReference type="Pfam" id="PF00857">
    <property type="entry name" value="Isochorismatase"/>
    <property type="match status" value="1"/>
</dbReference>
<dbReference type="InterPro" id="IPR000868">
    <property type="entry name" value="Isochorismatase-like_dom"/>
</dbReference>
<protein>
    <submittedName>
        <fullName evidence="3">Cysteine hydrolase</fullName>
    </submittedName>
</protein>
<name>A0ABN3GZB6_9ACTN</name>
<feature type="domain" description="Isochorismatase-like" evidence="2">
    <location>
        <begin position="25"/>
        <end position="205"/>
    </location>
</feature>
<gene>
    <name evidence="3" type="ORF">GCM10010170_063310</name>
</gene>
<keyword evidence="1 3" id="KW-0378">Hydrolase</keyword>